<dbReference type="AlphaFoldDB" id="A0A0D3IYI3"/>
<organism evidence="1 2">
    <name type="scientific">Emiliania huxleyi (strain CCMP1516)</name>
    <dbReference type="NCBI Taxonomy" id="280463"/>
    <lineage>
        <taxon>Eukaryota</taxon>
        <taxon>Haptista</taxon>
        <taxon>Haptophyta</taxon>
        <taxon>Prymnesiophyceae</taxon>
        <taxon>Isochrysidales</taxon>
        <taxon>Noelaerhabdaceae</taxon>
        <taxon>Emiliania</taxon>
    </lineage>
</organism>
<dbReference type="PaxDb" id="2903-EOD16318"/>
<reference evidence="2" key="1">
    <citation type="journal article" date="2013" name="Nature">
        <title>Pan genome of the phytoplankton Emiliania underpins its global distribution.</title>
        <authorList>
            <person name="Read B.A."/>
            <person name="Kegel J."/>
            <person name="Klute M.J."/>
            <person name="Kuo A."/>
            <person name="Lefebvre S.C."/>
            <person name="Maumus F."/>
            <person name="Mayer C."/>
            <person name="Miller J."/>
            <person name="Monier A."/>
            <person name="Salamov A."/>
            <person name="Young J."/>
            <person name="Aguilar M."/>
            <person name="Claverie J.M."/>
            <person name="Frickenhaus S."/>
            <person name="Gonzalez K."/>
            <person name="Herman E.K."/>
            <person name="Lin Y.C."/>
            <person name="Napier J."/>
            <person name="Ogata H."/>
            <person name="Sarno A.F."/>
            <person name="Shmutz J."/>
            <person name="Schroeder D."/>
            <person name="de Vargas C."/>
            <person name="Verret F."/>
            <person name="von Dassow P."/>
            <person name="Valentin K."/>
            <person name="Van de Peer Y."/>
            <person name="Wheeler G."/>
            <person name="Dacks J.B."/>
            <person name="Delwiche C.F."/>
            <person name="Dyhrman S.T."/>
            <person name="Glockner G."/>
            <person name="John U."/>
            <person name="Richards T."/>
            <person name="Worden A.Z."/>
            <person name="Zhang X."/>
            <person name="Grigoriev I.V."/>
            <person name="Allen A.E."/>
            <person name="Bidle K."/>
            <person name="Borodovsky M."/>
            <person name="Bowler C."/>
            <person name="Brownlee C."/>
            <person name="Cock J.M."/>
            <person name="Elias M."/>
            <person name="Gladyshev V.N."/>
            <person name="Groth M."/>
            <person name="Guda C."/>
            <person name="Hadaegh A."/>
            <person name="Iglesias-Rodriguez M.D."/>
            <person name="Jenkins J."/>
            <person name="Jones B.M."/>
            <person name="Lawson T."/>
            <person name="Leese F."/>
            <person name="Lindquist E."/>
            <person name="Lobanov A."/>
            <person name="Lomsadze A."/>
            <person name="Malik S.B."/>
            <person name="Marsh M.E."/>
            <person name="Mackinder L."/>
            <person name="Mock T."/>
            <person name="Mueller-Roeber B."/>
            <person name="Pagarete A."/>
            <person name="Parker M."/>
            <person name="Probert I."/>
            <person name="Quesneville H."/>
            <person name="Raines C."/>
            <person name="Rensing S.A."/>
            <person name="Riano-Pachon D.M."/>
            <person name="Richier S."/>
            <person name="Rokitta S."/>
            <person name="Shiraiwa Y."/>
            <person name="Soanes D.M."/>
            <person name="van der Giezen M."/>
            <person name="Wahlund T.M."/>
            <person name="Williams B."/>
            <person name="Wilson W."/>
            <person name="Wolfe G."/>
            <person name="Wurch L.L."/>
        </authorList>
    </citation>
    <scope>NUCLEOTIDE SEQUENCE</scope>
</reference>
<name>A0A0D3IYI3_EMIH1</name>
<dbReference type="EnsemblProtists" id="EOD16318">
    <property type="protein sequence ID" value="EOD16318"/>
    <property type="gene ID" value="EMIHUDRAFT_210674"/>
</dbReference>
<proteinExistence type="predicted"/>
<dbReference type="RefSeq" id="XP_005768747.1">
    <property type="nucleotide sequence ID" value="XM_005768690.1"/>
</dbReference>
<reference evidence="1" key="2">
    <citation type="submission" date="2024-10" db="UniProtKB">
        <authorList>
            <consortium name="EnsemblProtists"/>
        </authorList>
    </citation>
    <scope>IDENTIFICATION</scope>
</reference>
<dbReference type="GeneID" id="17262478"/>
<accession>A0A0D3IYI3</accession>
<evidence type="ECO:0000313" key="1">
    <source>
        <dbReference type="EnsemblProtists" id="EOD16318"/>
    </source>
</evidence>
<dbReference type="HOGENOM" id="CLU_1477720_0_0_1"/>
<evidence type="ECO:0008006" key="3">
    <source>
        <dbReference type="Google" id="ProtNLM"/>
    </source>
</evidence>
<evidence type="ECO:0000313" key="2">
    <source>
        <dbReference type="Proteomes" id="UP000013827"/>
    </source>
</evidence>
<protein>
    <recommendedName>
        <fullName evidence="3">Rubisco LSMT substrate-binding domain-containing protein</fullName>
    </recommendedName>
</protein>
<dbReference type="Proteomes" id="UP000013827">
    <property type="component" value="Unassembled WGS sequence"/>
</dbReference>
<sequence length="183" mass="20302">MPLTLERLRELQSECLADDLELPAEAVAWIESEARAYFESGGVELPRPRGLESAEIHAFYDMRREEARSSSAALLRETLGSAEVWPQLAAALRARGDAASASALAAWSREEPQALLAELASLGLKMGHRQRLLLVLQHRHMRVCYSKKYRDLLAKPPDASTQQWRVALQGALAAVDLCIELLT</sequence>
<dbReference type="KEGG" id="ehx:EMIHUDRAFT_210674"/>
<keyword evidence="2" id="KW-1185">Reference proteome</keyword>